<evidence type="ECO:0000313" key="3">
    <source>
        <dbReference type="EMBL" id="TGZ63701.1"/>
    </source>
</evidence>
<organism evidence="3 4">
    <name type="scientific">Opisthorchis felineus</name>
    <dbReference type="NCBI Taxonomy" id="147828"/>
    <lineage>
        <taxon>Eukaryota</taxon>
        <taxon>Metazoa</taxon>
        <taxon>Spiralia</taxon>
        <taxon>Lophotrochozoa</taxon>
        <taxon>Platyhelminthes</taxon>
        <taxon>Trematoda</taxon>
        <taxon>Digenea</taxon>
        <taxon>Opisthorchiida</taxon>
        <taxon>Opisthorchiata</taxon>
        <taxon>Opisthorchiidae</taxon>
        <taxon>Opisthorchis</taxon>
    </lineage>
</organism>
<comment type="caution">
    <text evidence="3">The sequence shown here is derived from an EMBL/GenBank/DDBJ whole genome shotgun (WGS) entry which is preliminary data.</text>
</comment>
<dbReference type="Pfam" id="PF02174">
    <property type="entry name" value="IRS"/>
    <property type="match status" value="1"/>
</dbReference>
<reference evidence="3 4" key="1">
    <citation type="journal article" date="2019" name="BMC Genomics">
        <title>New insights from Opisthorchis felineus genome: update on genomics of the epidemiologically important liver flukes.</title>
        <authorList>
            <person name="Ershov N.I."/>
            <person name="Mordvinov V.A."/>
            <person name="Prokhortchouk E.B."/>
            <person name="Pakharukova M.Y."/>
            <person name="Gunbin K.V."/>
            <person name="Ustyantsev K."/>
            <person name="Genaev M.A."/>
            <person name="Blinov A.G."/>
            <person name="Mazur A."/>
            <person name="Boulygina E."/>
            <person name="Tsygankova S."/>
            <person name="Khrameeva E."/>
            <person name="Chekanov N."/>
            <person name="Fan G."/>
            <person name="Xiao A."/>
            <person name="Zhang H."/>
            <person name="Xu X."/>
            <person name="Yang H."/>
            <person name="Solovyev V."/>
            <person name="Lee S.M."/>
            <person name="Liu X."/>
            <person name="Afonnikov D.A."/>
            <person name="Skryabin K.G."/>
        </authorList>
    </citation>
    <scope>NUCLEOTIDE SEQUENCE [LARGE SCALE GENOMIC DNA]</scope>
    <source>
        <strain evidence="3">AK-0245</strain>
        <tissue evidence="3">Whole organism</tissue>
    </source>
</reference>
<feature type="region of interest" description="Disordered" evidence="1">
    <location>
        <begin position="491"/>
        <end position="561"/>
    </location>
</feature>
<keyword evidence="4" id="KW-1185">Reference proteome</keyword>
<feature type="compositionally biased region" description="Polar residues" evidence="1">
    <location>
        <begin position="491"/>
        <end position="506"/>
    </location>
</feature>
<feature type="region of interest" description="Disordered" evidence="1">
    <location>
        <begin position="651"/>
        <end position="682"/>
    </location>
</feature>
<dbReference type="EMBL" id="SJOL01007097">
    <property type="protein sequence ID" value="TGZ63701.1"/>
    <property type="molecule type" value="Genomic_DNA"/>
</dbReference>
<dbReference type="OrthoDB" id="6279276at2759"/>
<evidence type="ECO:0000313" key="4">
    <source>
        <dbReference type="Proteomes" id="UP000308267"/>
    </source>
</evidence>
<dbReference type="Gene3D" id="2.30.29.30">
    <property type="entry name" value="Pleckstrin-homology domain (PH domain)/Phosphotyrosine-binding domain (PTB)"/>
    <property type="match status" value="1"/>
</dbReference>
<dbReference type="InterPro" id="IPR011993">
    <property type="entry name" value="PH-like_dom_sf"/>
</dbReference>
<dbReference type="AlphaFoldDB" id="A0A4S2LJL7"/>
<accession>A0A4S2LJL7</accession>
<evidence type="ECO:0000259" key="2">
    <source>
        <dbReference type="Pfam" id="PF02174"/>
    </source>
</evidence>
<dbReference type="SUPFAM" id="SSF50729">
    <property type="entry name" value="PH domain-like"/>
    <property type="match status" value="1"/>
</dbReference>
<sequence>MGAFQSLLEPPNCQYSHTSKPTHCHSCGTLYNPNESGPLDSRSLLLYTHHPAILCGIRLGRSDQLQNDRDLDHRLPNAATPPSFSNPVCGARANNTLPSTGLPKRTIAGSKPYQATDTLFRHTAFTKKERCALKRGFFSTVDVCIPDAAESSQLEGCHIHGCLFVEHGNLVFQATDNSTGLPYLLTLNLHPSNFIPSGDRIATDRQSDLADHGVHNCSRYKHKNGRSQSRLHLHPSSIYHRAKRRLVAYLRDNYGVMSKTQLHCECQQRLFPKSAYVYTDPNKRHCEHQPNLIHGHSTGSDSVSVDFQHDSLHFPPPPLRLCWPLFTLRRFGFYGDSLFKLEAGRRAPRGEGHYLFIIKGLTEFRRYFEQYVHRRKSLSSLVPDHSMFQKQWESIRDPNLNGLKPSSRLCQSDLQVSLLTSTMSPSASAQTHLHTEKKSTVDTVTGMQVLNLSDNNQTKKKTCSLSSPPVRQYSVSPTCLHWVHQQQTHSQSRSVSFQNSCPQLTAPSPLHGAASQSSHHVRGEDSESDEISTLPDPPPPPFTDSTDEQAASTPVYKHRHHHSHPIYDNINVNCLRSTPVHSSAVTRRFTTDFPPFVGTDCSGAVMPFSLSQHAGRQYTSRRAMTALGCTSRYPSSLRRCAEEDEDGVACPPTTSQSGCHRIHGHQSPPLVGQCRTSGTRRRNEKVKMNPFRHASLPSPLSLFDVHSSVVPEQVATQSSQVAYFHTSPDSSSFPYVSAADNGDEAEAARYYNLNGSEVLHHCKKTRSLTRTGSAGMECGAKSAIRTRSGVRLSASSVSWNSALKVSGVRIEAADASSLGRTTTGHEGLMPECLLSDTSPSESMISPRPLTANRSHSLLQTVESRQSTSNILHYATLDFGHPTLTAAEPVVSTTTCIRETHSHESCVVANCPVHAYGTLVPRTLENIGRVGHEAPVEASVTQDAAVVQQDAAELPTNYVAICQLQTLAMSAVLNATT</sequence>
<feature type="domain" description="IRS-type PTB" evidence="2">
    <location>
        <begin position="323"/>
        <end position="357"/>
    </location>
</feature>
<dbReference type="InterPro" id="IPR002404">
    <property type="entry name" value="IRS_PTB"/>
</dbReference>
<name>A0A4S2LJL7_OPIFE</name>
<protein>
    <recommendedName>
        <fullName evidence="2">IRS-type PTB domain-containing protein</fullName>
    </recommendedName>
</protein>
<dbReference type="SMART" id="SM01244">
    <property type="entry name" value="IRS"/>
    <property type="match status" value="1"/>
</dbReference>
<proteinExistence type="predicted"/>
<evidence type="ECO:0000256" key="1">
    <source>
        <dbReference type="SAM" id="MobiDB-lite"/>
    </source>
</evidence>
<gene>
    <name evidence="3" type="ORF">CRM22_006785</name>
</gene>
<dbReference type="Proteomes" id="UP000308267">
    <property type="component" value="Unassembled WGS sequence"/>
</dbReference>